<name>A0A6M1RTS5_9BACT</name>
<keyword evidence="8" id="KW-1185">Reference proteome</keyword>
<dbReference type="Pfam" id="PF00111">
    <property type="entry name" value="Fer2"/>
    <property type="match status" value="1"/>
</dbReference>
<dbReference type="Gene3D" id="1.10.150.120">
    <property type="entry name" value="[2Fe-2S]-binding domain"/>
    <property type="match status" value="1"/>
</dbReference>
<proteinExistence type="predicted"/>
<keyword evidence="1" id="KW-0001">2Fe-2S</keyword>
<gene>
    <name evidence="7" type="ORF">G4L39_05265</name>
</gene>
<dbReference type="PROSITE" id="PS51085">
    <property type="entry name" value="2FE2S_FER_2"/>
    <property type="match status" value="1"/>
</dbReference>
<dbReference type="RefSeq" id="WP_165106473.1">
    <property type="nucleotide sequence ID" value="NZ_JAAKYA010000031.1"/>
</dbReference>
<dbReference type="PANTHER" id="PTHR44379:SF5">
    <property type="entry name" value="OXIDOREDUCTASE WITH IRON-SULFUR SUBUNIT"/>
    <property type="match status" value="1"/>
</dbReference>
<dbReference type="GO" id="GO:0051537">
    <property type="term" value="F:2 iron, 2 sulfur cluster binding"/>
    <property type="evidence" value="ECO:0007669"/>
    <property type="project" value="UniProtKB-KW"/>
</dbReference>
<dbReference type="InterPro" id="IPR036010">
    <property type="entry name" value="2Fe-2S_ferredoxin-like_sf"/>
</dbReference>
<evidence type="ECO:0000313" key="7">
    <source>
        <dbReference type="EMBL" id="NGO38804.1"/>
    </source>
</evidence>
<evidence type="ECO:0000256" key="2">
    <source>
        <dbReference type="ARBA" id="ARBA00022723"/>
    </source>
</evidence>
<evidence type="ECO:0000256" key="3">
    <source>
        <dbReference type="ARBA" id="ARBA00023002"/>
    </source>
</evidence>
<reference evidence="7 8" key="1">
    <citation type="submission" date="2020-02" db="EMBL/GenBank/DDBJ databases">
        <title>Draft genome sequence of Limisphaera ngatamarikiensis NGM72.4T, a thermophilic Verrucomicrobia grouped in subdivision 3.</title>
        <authorList>
            <person name="Carere C.R."/>
            <person name="Steen J."/>
            <person name="Hugenholtz P."/>
            <person name="Stott M.B."/>
        </authorList>
    </citation>
    <scope>NUCLEOTIDE SEQUENCE [LARGE SCALE GENOMIC DNA]</scope>
    <source>
        <strain evidence="7 8">NGM72.4</strain>
    </source>
</reference>
<dbReference type="Gene3D" id="3.10.20.30">
    <property type="match status" value="1"/>
</dbReference>
<organism evidence="7 8">
    <name type="scientific">Limisphaera ngatamarikiensis</name>
    <dbReference type="NCBI Taxonomy" id="1324935"/>
    <lineage>
        <taxon>Bacteria</taxon>
        <taxon>Pseudomonadati</taxon>
        <taxon>Verrucomicrobiota</taxon>
        <taxon>Verrucomicrobiia</taxon>
        <taxon>Limisphaerales</taxon>
        <taxon>Limisphaeraceae</taxon>
        <taxon>Limisphaera</taxon>
    </lineage>
</organism>
<dbReference type="EMBL" id="JAAKYA010000031">
    <property type="protein sequence ID" value="NGO38804.1"/>
    <property type="molecule type" value="Genomic_DNA"/>
</dbReference>
<evidence type="ECO:0000256" key="4">
    <source>
        <dbReference type="ARBA" id="ARBA00023004"/>
    </source>
</evidence>
<keyword evidence="5" id="KW-0411">Iron-sulfur</keyword>
<dbReference type="PROSITE" id="PS51318">
    <property type="entry name" value="TAT"/>
    <property type="match status" value="1"/>
</dbReference>
<dbReference type="InterPro" id="IPR051452">
    <property type="entry name" value="Diverse_Oxidoreductases"/>
</dbReference>
<keyword evidence="3" id="KW-0560">Oxidoreductase</keyword>
<dbReference type="GO" id="GO:0046872">
    <property type="term" value="F:metal ion binding"/>
    <property type="evidence" value="ECO:0007669"/>
    <property type="project" value="UniProtKB-KW"/>
</dbReference>
<sequence>MKEFDTPASSRLSRRDFFKGLGTTALAAAATQAESVAQELQKLNAEKVLGPGPVPITLKVNGKTHQLQLEPRVTLLDALRNHLGLTGPKEGCDRASCGACTVWLDGMTIYACQKLAIDAQGHEITTVEGLTPDGRLTPVQRAFVERDALQCGYCTPGFVMSVSALLRKNPRPTADDVRHFCAGNLCRCGTHPRILEAALVAAGLPPVTTTRTEVINHV</sequence>
<dbReference type="CDD" id="cd00207">
    <property type="entry name" value="fer2"/>
    <property type="match status" value="1"/>
</dbReference>
<dbReference type="PROSITE" id="PS00197">
    <property type="entry name" value="2FE2S_FER_1"/>
    <property type="match status" value="1"/>
</dbReference>
<evidence type="ECO:0000256" key="1">
    <source>
        <dbReference type="ARBA" id="ARBA00022714"/>
    </source>
</evidence>
<keyword evidence="4" id="KW-0408">Iron</keyword>
<dbReference type="InterPro" id="IPR006058">
    <property type="entry name" value="2Fe2S_fd_BS"/>
</dbReference>
<comment type="caution">
    <text evidence="7">The sequence shown here is derived from an EMBL/GenBank/DDBJ whole genome shotgun (WGS) entry which is preliminary data.</text>
</comment>
<dbReference type="AlphaFoldDB" id="A0A6M1RTS5"/>
<feature type="domain" description="2Fe-2S ferredoxin-type" evidence="6">
    <location>
        <begin position="54"/>
        <end position="130"/>
    </location>
</feature>
<dbReference type="InterPro" id="IPR006311">
    <property type="entry name" value="TAT_signal"/>
</dbReference>
<accession>A0A6M1RTS5</accession>
<dbReference type="InterPro" id="IPR002888">
    <property type="entry name" value="2Fe-2S-bd"/>
</dbReference>
<evidence type="ECO:0000259" key="6">
    <source>
        <dbReference type="PROSITE" id="PS51085"/>
    </source>
</evidence>
<dbReference type="InterPro" id="IPR036884">
    <property type="entry name" value="2Fe-2S-bd_dom_sf"/>
</dbReference>
<dbReference type="FunFam" id="3.10.20.30:FF:000020">
    <property type="entry name" value="Xanthine dehydrogenase iron-sulfur subunit"/>
    <property type="match status" value="1"/>
</dbReference>
<evidence type="ECO:0000256" key="5">
    <source>
        <dbReference type="ARBA" id="ARBA00023014"/>
    </source>
</evidence>
<dbReference type="Pfam" id="PF01799">
    <property type="entry name" value="Fer2_2"/>
    <property type="match status" value="1"/>
</dbReference>
<protein>
    <submittedName>
        <fullName evidence="7">(2Fe-2S)-binding protein</fullName>
    </submittedName>
</protein>
<evidence type="ECO:0000313" key="8">
    <source>
        <dbReference type="Proteomes" id="UP000477311"/>
    </source>
</evidence>
<keyword evidence="2" id="KW-0479">Metal-binding</keyword>
<dbReference type="SUPFAM" id="SSF54292">
    <property type="entry name" value="2Fe-2S ferredoxin-like"/>
    <property type="match status" value="1"/>
</dbReference>
<dbReference type="InterPro" id="IPR012675">
    <property type="entry name" value="Beta-grasp_dom_sf"/>
</dbReference>
<dbReference type="GO" id="GO:0016491">
    <property type="term" value="F:oxidoreductase activity"/>
    <property type="evidence" value="ECO:0007669"/>
    <property type="project" value="UniProtKB-KW"/>
</dbReference>
<dbReference type="Proteomes" id="UP000477311">
    <property type="component" value="Unassembled WGS sequence"/>
</dbReference>
<dbReference type="InterPro" id="IPR001041">
    <property type="entry name" value="2Fe-2S_ferredoxin-type"/>
</dbReference>
<dbReference type="SUPFAM" id="SSF47741">
    <property type="entry name" value="CO dehydrogenase ISP C-domain like"/>
    <property type="match status" value="1"/>
</dbReference>
<dbReference type="PANTHER" id="PTHR44379">
    <property type="entry name" value="OXIDOREDUCTASE WITH IRON-SULFUR SUBUNIT"/>
    <property type="match status" value="1"/>
</dbReference>